<organism evidence="1 2">
    <name type="scientific">Leptospira weilii serovar Topaz str. LT2116</name>
    <dbReference type="NCBI Taxonomy" id="1088540"/>
    <lineage>
        <taxon>Bacteria</taxon>
        <taxon>Pseudomonadati</taxon>
        <taxon>Spirochaetota</taxon>
        <taxon>Spirochaetia</taxon>
        <taxon>Leptospirales</taxon>
        <taxon>Leptospiraceae</taxon>
        <taxon>Leptospira</taxon>
    </lineage>
</organism>
<evidence type="ECO:0000313" key="1">
    <source>
        <dbReference type="EMBL" id="EMF80890.1"/>
    </source>
</evidence>
<dbReference type="Proteomes" id="UP000011770">
    <property type="component" value="Unassembled WGS sequence"/>
</dbReference>
<dbReference type="EMBL" id="AHOR02000044">
    <property type="protein sequence ID" value="EMF80890.1"/>
    <property type="molecule type" value="Genomic_DNA"/>
</dbReference>
<accession>M3GWJ9</accession>
<name>M3GWJ9_9LEPT</name>
<evidence type="ECO:0000313" key="2">
    <source>
        <dbReference type="Proteomes" id="UP000011770"/>
    </source>
</evidence>
<proteinExistence type="predicted"/>
<reference evidence="1 2" key="1">
    <citation type="submission" date="2013-01" db="EMBL/GenBank/DDBJ databases">
        <authorList>
            <person name="Harkins D.M."/>
            <person name="Durkin A.S."/>
            <person name="Brinkac L.M."/>
            <person name="Haft D.H."/>
            <person name="Selengut J.D."/>
            <person name="Sanka R."/>
            <person name="DePew J."/>
            <person name="Purushe J."/>
            <person name="Tulsiani S.M."/>
            <person name="Graham G.C."/>
            <person name="Burns M.-A."/>
            <person name="Dohnt M.F."/>
            <person name="Smythe L.D."/>
            <person name="McKay D.B."/>
            <person name="Craig S.B."/>
            <person name="Vinetz J.M."/>
            <person name="Sutton G.G."/>
            <person name="Nierman W.C."/>
            <person name="Fouts D.E."/>
        </authorList>
    </citation>
    <scope>NUCLEOTIDE SEQUENCE [LARGE SCALE GENOMIC DNA]</scope>
    <source>
        <strain evidence="1 2">LT2116</strain>
    </source>
</reference>
<sequence length="54" mass="5615">MDISSINIILKDGTIIILDISKMVIIDAGAVNKIKEAVETSGVGQTIKETVTGG</sequence>
<dbReference type="AlphaFoldDB" id="M3GWJ9"/>
<gene>
    <name evidence="1" type="ORF">LEP1GSC188_3116</name>
</gene>
<protein>
    <submittedName>
        <fullName evidence="1">Uncharacterized protein</fullName>
    </submittedName>
</protein>
<comment type="caution">
    <text evidence="1">The sequence shown here is derived from an EMBL/GenBank/DDBJ whole genome shotgun (WGS) entry which is preliminary data.</text>
</comment>